<accession>A0A336LLZ9</accession>
<feature type="signal peptide" evidence="6">
    <location>
        <begin position="1"/>
        <end position="21"/>
    </location>
</feature>
<evidence type="ECO:0000259" key="7">
    <source>
        <dbReference type="PROSITE" id="PS50240"/>
    </source>
</evidence>
<dbReference type="FunFam" id="2.40.10.10:FF:000068">
    <property type="entry name" value="transmembrane protease serine 2"/>
    <property type="match status" value="2"/>
</dbReference>
<dbReference type="SUPFAM" id="SSF50494">
    <property type="entry name" value="Trypsin-like serine proteases"/>
    <property type="match status" value="2"/>
</dbReference>
<reference evidence="9" key="2">
    <citation type="submission" date="2018-07" db="EMBL/GenBank/DDBJ databases">
        <authorList>
            <person name="Quirk P.G."/>
            <person name="Krulwich T.A."/>
        </authorList>
    </citation>
    <scope>NUCLEOTIDE SEQUENCE</scope>
</reference>
<keyword evidence="1" id="KW-0645">Protease</keyword>
<dbReference type="VEuPathDB" id="VectorBase:CSON010536"/>
<evidence type="ECO:0000313" key="9">
    <source>
        <dbReference type="EMBL" id="SSX18745.1"/>
    </source>
</evidence>
<feature type="domain" description="Peptidase S1" evidence="7">
    <location>
        <begin position="29"/>
        <end position="284"/>
    </location>
</feature>
<dbReference type="CDD" id="cd00190">
    <property type="entry name" value="Tryp_SPc"/>
    <property type="match status" value="2"/>
</dbReference>
<evidence type="ECO:0000256" key="4">
    <source>
        <dbReference type="ARBA" id="ARBA00023157"/>
    </source>
</evidence>
<evidence type="ECO:0000256" key="3">
    <source>
        <dbReference type="ARBA" id="ARBA00022825"/>
    </source>
</evidence>
<keyword evidence="4" id="KW-1015">Disulfide bond</keyword>
<sequence>MSRISLNSFVIFLYIIILCHAKPDQRVKIIGGVPADISTVPFLLSLQYRSTHFCGANAINSYWSVTAAHCLHNYPPKGLLSVRVGSTNSNSGGTILTIDNYLLHPNYDMVLIQYDIAMVRTTKSIPIQQFAVLPVVDATYLTGTRVTVMGWGKTEFGTFSSNLLKVEIPIVSALRCKIAWRQYYTDTSLCAGRVNRDSCSGDSGGGLWLNDKILVGVVSFGSEVCGSRKPGFNNKQTRKHQSPVIIGGVEANITDVPYQVALYHYGGFQCGGSILNEWYILTAAHCLDFAFLPPEYVTFRAGSDNNRNGGMIVTAENFTIHPHYNYMTFENDVAIVKLREPLELNNDTIVASKLVDVNFTIVNFEKAEVSGWGKIDTGRYPDQLMKVEVPVLNYEECNEIYYPIEGDEIFDK</sequence>
<evidence type="ECO:0000256" key="5">
    <source>
        <dbReference type="ARBA" id="ARBA00024195"/>
    </source>
</evidence>
<keyword evidence="6" id="KW-0732">Signal</keyword>
<protein>
    <submittedName>
        <fullName evidence="9">CSON010536 protein</fullName>
    </submittedName>
</protein>
<reference evidence="8" key="1">
    <citation type="submission" date="2018-04" db="EMBL/GenBank/DDBJ databases">
        <authorList>
            <person name="Go L.Y."/>
            <person name="Mitchell J.A."/>
        </authorList>
    </citation>
    <scope>NUCLEOTIDE SEQUENCE</scope>
    <source>
        <tissue evidence="8">Whole organism</tissue>
    </source>
</reference>
<dbReference type="GO" id="GO:0004252">
    <property type="term" value="F:serine-type endopeptidase activity"/>
    <property type="evidence" value="ECO:0007669"/>
    <property type="project" value="InterPro"/>
</dbReference>
<evidence type="ECO:0000256" key="6">
    <source>
        <dbReference type="SAM" id="SignalP"/>
    </source>
</evidence>
<dbReference type="PANTHER" id="PTHR24276:SF91">
    <property type="entry name" value="AT26814P-RELATED"/>
    <property type="match status" value="1"/>
</dbReference>
<feature type="chain" id="PRO_5036062240" evidence="6">
    <location>
        <begin position="22"/>
        <end position="412"/>
    </location>
</feature>
<dbReference type="InterPro" id="IPR001314">
    <property type="entry name" value="Peptidase_S1A"/>
</dbReference>
<dbReference type="SMART" id="SM00020">
    <property type="entry name" value="Tryp_SPc"/>
    <property type="match status" value="2"/>
</dbReference>
<dbReference type="PROSITE" id="PS50240">
    <property type="entry name" value="TRYPSIN_DOM"/>
    <property type="match status" value="2"/>
</dbReference>
<dbReference type="InterPro" id="IPR050430">
    <property type="entry name" value="Peptidase_S1"/>
</dbReference>
<evidence type="ECO:0000256" key="1">
    <source>
        <dbReference type="ARBA" id="ARBA00022670"/>
    </source>
</evidence>
<keyword evidence="2" id="KW-0378">Hydrolase</keyword>
<dbReference type="EMBL" id="UFQS01000042">
    <property type="protein sequence ID" value="SSW98359.1"/>
    <property type="molecule type" value="Genomic_DNA"/>
</dbReference>
<dbReference type="EMBL" id="UFQT01000042">
    <property type="protein sequence ID" value="SSX18745.1"/>
    <property type="molecule type" value="Genomic_DNA"/>
</dbReference>
<dbReference type="InterPro" id="IPR001254">
    <property type="entry name" value="Trypsin_dom"/>
</dbReference>
<feature type="domain" description="Peptidase S1" evidence="7">
    <location>
        <begin position="280"/>
        <end position="412"/>
    </location>
</feature>
<dbReference type="PANTHER" id="PTHR24276">
    <property type="entry name" value="POLYSERASE-RELATED"/>
    <property type="match status" value="1"/>
</dbReference>
<dbReference type="Pfam" id="PF00089">
    <property type="entry name" value="Trypsin"/>
    <property type="match status" value="2"/>
</dbReference>
<dbReference type="PRINTS" id="PR00722">
    <property type="entry name" value="CHYMOTRYPSIN"/>
</dbReference>
<keyword evidence="3" id="KW-0720">Serine protease</keyword>
<evidence type="ECO:0000256" key="2">
    <source>
        <dbReference type="ARBA" id="ARBA00022801"/>
    </source>
</evidence>
<dbReference type="Gene3D" id="2.40.10.10">
    <property type="entry name" value="Trypsin-like serine proteases"/>
    <property type="match status" value="2"/>
</dbReference>
<dbReference type="AlphaFoldDB" id="A0A336LLZ9"/>
<dbReference type="GO" id="GO:0006508">
    <property type="term" value="P:proteolysis"/>
    <property type="evidence" value="ECO:0007669"/>
    <property type="project" value="UniProtKB-KW"/>
</dbReference>
<name>A0A336LLZ9_CULSO</name>
<dbReference type="InterPro" id="IPR009003">
    <property type="entry name" value="Peptidase_S1_PA"/>
</dbReference>
<comment type="similarity">
    <text evidence="5">Belongs to the peptidase S1 family. CLIP subfamily.</text>
</comment>
<dbReference type="PROSITE" id="PS00134">
    <property type="entry name" value="TRYPSIN_HIS"/>
    <property type="match status" value="2"/>
</dbReference>
<evidence type="ECO:0000313" key="8">
    <source>
        <dbReference type="EMBL" id="SSW98359.1"/>
    </source>
</evidence>
<organism evidence="9">
    <name type="scientific">Culicoides sonorensis</name>
    <name type="common">Biting midge</name>
    <dbReference type="NCBI Taxonomy" id="179676"/>
    <lineage>
        <taxon>Eukaryota</taxon>
        <taxon>Metazoa</taxon>
        <taxon>Ecdysozoa</taxon>
        <taxon>Arthropoda</taxon>
        <taxon>Hexapoda</taxon>
        <taxon>Insecta</taxon>
        <taxon>Pterygota</taxon>
        <taxon>Neoptera</taxon>
        <taxon>Endopterygota</taxon>
        <taxon>Diptera</taxon>
        <taxon>Nematocera</taxon>
        <taxon>Chironomoidea</taxon>
        <taxon>Ceratopogonidae</taxon>
        <taxon>Ceratopogoninae</taxon>
        <taxon>Culicoides</taxon>
        <taxon>Monoculicoides</taxon>
    </lineage>
</organism>
<dbReference type="InterPro" id="IPR018114">
    <property type="entry name" value="TRYPSIN_HIS"/>
</dbReference>
<proteinExistence type="inferred from homology"/>
<dbReference type="InterPro" id="IPR043504">
    <property type="entry name" value="Peptidase_S1_PA_chymotrypsin"/>
</dbReference>
<gene>
    <name evidence="9" type="primary">CSON010536</name>
</gene>